<reference evidence="1 2" key="1">
    <citation type="submission" date="2014-03" db="EMBL/GenBank/DDBJ databases">
        <title>Draft genome of the hookworm Oesophagostomum dentatum.</title>
        <authorList>
            <person name="Mitreva M."/>
        </authorList>
    </citation>
    <scope>NUCLEOTIDE SEQUENCE [LARGE SCALE GENOMIC DNA]</scope>
    <source>
        <strain evidence="1 2">OD-Hann</strain>
    </source>
</reference>
<dbReference type="Proteomes" id="UP000053660">
    <property type="component" value="Unassembled WGS sequence"/>
</dbReference>
<evidence type="ECO:0000313" key="1">
    <source>
        <dbReference type="EMBL" id="KHJ93208.1"/>
    </source>
</evidence>
<keyword evidence="2" id="KW-1185">Reference proteome</keyword>
<dbReference type="AlphaFoldDB" id="A0A0B1T6P1"/>
<dbReference type="EMBL" id="KN550892">
    <property type="protein sequence ID" value="KHJ93208.1"/>
    <property type="molecule type" value="Genomic_DNA"/>
</dbReference>
<protein>
    <submittedName>
        <fullName evidence="1">Uncharacterized protein</fullName>
    </submittedName>
</protein>
<proteinExistence type="predicted"/>
<name>A0A0B1T6P1_OESDE</name>
<sequence>MTEALKKKYGNKPISRAKVVQKLIDMRPAANNAGSCTLVFDRIRMLINQMFPYSFVKNVLISTQEKEEIKIEDIMEQLEKQIDTKKYVELRLRIFTKGEYPKKRIENSHSEQDSPAAKSCVFCKSGNHVTGSCKAVIDVQSRRNAVRDEKIVLEALFY</sequence>
<accession>A0A0B1T6P1</accession>
<organism evidence="1 2">
    <name type="scientific">Oesophagostomum dentatum</name>
    <name type="common">Nodular worm</name>
    <dbReference type="NCBI Taxonomy" id="61180"/>
    <lineage>
        <taxon>Eukaryota</taxon>
        <taxon>Metazoa</taxon>
        <taxon>Ecdysozoa</taxon>
        <taxon>Nematoda</taxon>
        <taxon>Chromadorea</taxon>
        <taxon>Rhabditida</taxon>
        <taxon>Rhabditina</taxon>
        <taxon>Rhabditomorpha</taxon>
        <taxon>Strongyloidea</taxon>
        <taxon>Strongylidae</taxon>
        <taxon>Oesophagostomum</taxon>
    </lineage>
</organism>
<evidence type="ECO:0000313" key="2">
    <source>
        <dbReference type="Proteomes" id="UP000053660"/>
    </source>
</evidence>
<gene>
    <name evidence="1" type="ORF">OESDEN_06886</name>
</gene>